<evidence type="ECO:0000313" key="3">
    <source>
        <dbReference type="Proteomes" id="UP000178017"/>
    </source>
</evidence>
<dbReference type="Proteomes" id="UP000178017">
    <property type="component" value="Unassembled WGS sequence"/>
</dbReference>
<proteinExistence type="predicted"/>
<reference evidence="2 3" key="1">
    <citation type="journal article" date="2016" name="Nat. Commun.">
        <title>Thousands of microbial genomes shed light on interconnected biogeochemical processes in an aquifer system.</title>
        <authorList>
            <person name="Anantharaman K."/>
            <person name="Brown C.T."/>
            <person name="Hug L.A."/>
            <person name="Sharon I."/>
            <person name="Castelle C.J."/>
            <person name="Probst A.J."/>
            <person name="Thomas B.C."/>
            <person name="Singh A."/>
            <person name="Wilkins M.J."/>
            <person name="Karaoz U."/>
            <person name="Brodie E.L."/>
            <person name="Williams K.H."/>
            <person name="Hubbard S.S."/>
            <person name="Banfield J.F."/>
        </authorList>
    </citation>
    <scope>NUCLEOTIDE SEQUENCE [LARGE SCALE GENOMIC DNA]</scope>
</reference>
<sequence length="70" mass="7774">MRALREYSQIAVFLVVVGALNWGLVGLTGYNLINFILGTNPKVESVAYILIGLSGVWLVWSHWLDGVKNK</sequence>
<organism evidence="2 3">
    <name type="scientific">Candidatus Daviesbacteria bacterium RIFCSPLOWO2_01_FULL_40_24</name>
    <dbReference type="NCBI Taxonomy" id="1797787"/>
    <lineage>
        <taxon>Bacteria</taxon>
        <taxon>Candidatus Daviesiibacteriota</taxon>
    </lineage>
</organism>
<feature type="transmembrane region" description="Helical" evidence="1">
    <location>
        <begin position="45"/>
        <end position="64"/>
    </location>
</feature>
<dbReference type="EMBL" id="MFDO01000010">
    <property type="protein sequence ID" value="OGE65709.1"/>
    <property type="molecule type" value="Genomic_DNA"/>
</dbReference>
<comment type="caution">
    <text evidence="2">The sequence shown here is derived from an EMBL/GenBank/DDBJ whole genome shotgun (WGS) entry which is preliminary data.</text>
</comment>
<feature type="transmembrane region" description="Helical" evidence="1">
    <location>
        <begin position="12"/>
        <end position="33"/>
    </location>
</feature>
<keyword evidence="1" id="KW-0472">Membrane</keyword>
<accession>A0A1F5MK68</accession>
<evidence type="ECO:0000256" key="1">
    <source>
        <dbReference type="SAM" id="Phobius"/>
    </source>
</evidence>
<keyword evidence="1" id="KW-0812">Transmembrane</keyword>
<gene>
    <name evidence="2" type="ORF">A3B49_04045</name>
</gene>
<name>A0A1F5MK68_9BACT</name>
<evidence type="ECO:0008006" key="4">
    <source>
        <dbReference type="Google" id="ProtNLM"/>
    </source>
</evidence>
<dbReference type="AlphaFoldDB" id="A0A1F5MK68"/>
<evidence type="ECO:0000313" key="2">
    <source>
        <dbReference type="EMBL" id="OGE65709.1"/>
    </source>
</evidence>
<dbReference type="InterPro" id="IPR007211">
    <property type="entry name" value="DUF378"/>
</dbReference>
<keyword evidence="1" id="KW-1133">Transmembrane helix</keyword>
<protein>
    <recommendedName>
        <fullName evidence="4">DUF378 domain-containing protein</fullName>
    </recommendedName>
</protein>
<dbReference type="PANTHER" id="PTHR37304:SF1">
    <property type="entry name" value="MEMBRANE PROTEIN"/>
    <property type="match status" value="1"/>
</dbReference>
<dbReference type="Pfam" id="PF04070">
    <property type="entry name" value="DUF378"/>
    <property type="match status" value="1"/>
</dbReference>
<dbReference type="PANTHER" id="PTHR37304">
    <property type="entry name" value="MEMBRANE PROTEIN-RELATED"/>
    <property type="match status" value="1"/>
</dbReference>